<dbReference type="InterPro" id="IPR003594">
    <property type="entry name" value="HATPase_dom"/>
</dbReference>
<evidence type="ECO:0000313" key="3">
    <source>
        <dbReference type="EMBL" id="SDH83649.1"/>
    </source>
</evidence>
<dbReference type="Pfam" id="PF13581">
    <property type="entry name" value="HATPase_c_2"/>
    <property type="match status" value="1"/>
</dbReference>
<name>A0A1G8FNI6_9ACTN</name>
<gene>
    <name evidence="3" type="ORF">SAMN05421505_12417</name>
</gene>
<dbReference type="InterPro" id="IPR050267">
    <property type="entry name" value="Anti-sigma-factor_SerPK"/>
</dbReference>
<evidence type="ECO:0000256" key="1">
    <source>
        <dbReference type="ARBA" id="ARBA00022527"/>
    </source>
</evidence>
<dbReference type="PANTHER" id="PTHR35526:SF3">
    <property type="entry name" value="ANTI-SIGMA-F FACTOR RSBW"/>
    <property type="match status" value="1"/>
</dbReference>
<accession>A0A1G8FNI6</accession>
<dbReference type="GO" id="GO:0004674">
    <property type="term" value="F:protein serine/threonine kinase activity"/>
    <property type="evidence" value="ECO:0007669"/>
    <property type="project" value="UniProtKB-KW"/>
</dbReference>
<dbReference type="STRING" id="504805.SAMN05421505_12417"/>
<dbReference type="InterPro" id="IPR036890">
    <property type="entry name" value="HATPase_C_sf"/>
</dbReference>
<sequence length="165" mass="18052">MRVVGVGWGDAPWPAKVRRPSWCTRRIDVPGSPAQLATVRRWVHGFLKLDKVAAETAEVVVLLASELVANAVAHSCSRDGEVTVLLNLDFTRGRVRLDVIDDGPAVPVEVGSRGVEHEHGRGLLLVEELSDRWGCYADEHGTGVWFELAMHDQGRCPVAVHDECG</sequence>
<keyword evidence="3" id="KW-0808">Transferase</keyword>
<keyword evidence="3" id="KW-0418">Kinase</keyword>
<dbReference type="EMBL" id="FNCN01000024">
    <property type="protein sequence ID" value="SDH83649.1"/>
    <property type="molecule type" value="Genomic_DNA"/>
</dbReference>
<dbReference type="RefSeq" id="WP_093172905.1">
    <property type="nucleotide sequence ID" value="NZ_FNCN01000024.1"/>
</dbReference>
<organism evidence="3 4">
    <name type="scientific">Sinosporangium album</name>
    <dbReference type="NCBI Taxonomy" id="504805"/>
    <lineage>
        <taxon>Bacteria</taxon>
        <taxon>Bacillati</taxon>
        <taxon>Actinomycetota</taxon>
        <taxon>Actinomycetes</taxon>
        <taxon>Streptosporangiales</taxon>
        <taxon>Streptosporangiaceae</taxon>
        <taxon>Sinosporangium</taxon>
    </lineage>
</organism>
<dbReference type="SUPFAM" id="SSF55874">
    <property type="entry name" value="ATPase domain of HSP90 chaperone/DNA topoisomerase II/histidine kinase"/>
    <property type="match status" value="1"/>
</dbReference>
<dbReference type="Gene3D" id="3.30.565.10">
    <property type="entry name" value="Histidine kinase-like ATPase, C-terminal domain"/>
    <property type="match status" value="1"/>
</dbReference>
<dbReference type="AlphaFoldDB" id="A0A1G8FNI6"/>
<evidence type="ECO:0000313" key="4">
    <source>
        <dbReference type="Proteomes" id="UP000198923"/>
    </source>
</evidence>
<evidence type="ECO:0000259" key="2">
    <source>
        <dbReference type="Pfam" id="PF13581"/>
    </source>
</evidence>
<dbReference type="OrthoDB" id="3425746at2"/>
<reference evidence="3 4" key="1">
    <citation type="submission" date="2016-10" db="EMBL/GenBank/DDBJ databases">
        <authorList>
            <person name="de Groot N.N."/>
        </authorList>
    </citation>
    <scope>NUCLEOTIDE SEQUENCE [LARGE SCALE GENOMIC DNA]</scope>
    <source>
        <strain evidence="3 4">CPCC 201354</strain>
    </source>
</reference>
<feature type="domain" description="Histidine kinase/HSP90-like ATPase" evidence="2">
    <location>
        <begin position="30"/>
        <end position="146"/>
    </location>
</feature>
<dbReference type="Proteomes" id="UP000198923">
    <property type="component" value="Unassembled WGS sequence"/>
</dbReference>
<keyword evidence="4" id="KW-1185">Reference proteome</keyword>
<proteinExistence type="predicted"/>
<dbReference type="CDD" id="cd16936">
    <property type="entry name" value="HATPase_RsbW-like"/>
    <property type="match status" value="1"/>
</dbReference>
<dbReference type="PANTHER" id="PTHR35526">
    <property type="entry name" value="ANTI-SIGMA-F FACTOR RSBW-RELATED"/>
    <property type="match status" value="1"/>
</dbReference>
<keyword evidence="1" id="KW-0723">Serine/threonine-protein kinase</keyword>
<protein>
    <submittedName>
        <fullName evidence="3">Anti-sigma regulatory factor (Ser/Thr protein kinase)</fullName>
    </submittedName>
</protein>